<proteinExistence type="predicted"/>
<organism evidence="1">
    <name type="scientific">marine sediment metagenome</name>
    <dbReference type="NCBI Taxonomy" id="412755"/>
    <lineage>
        <taxon>unclassified sequences</taxon>
        <taxon>metagenomes</taxon>
        <taxon>ecological metagenomes</taxon>
    </lineage>
</organism>
<accession>A0A0F9T650</accession>
<comment type="caution">
    <text evidence="1">The sequence shown here is derived from an EMBL/GenBank/DDBJ whole genome shotgun (WGS) entry which is preliminary data.</text>
</comment>
<dbReference type="EMBL" id="LAZR01001927">
    <property type="protein sequence ID" value="KKN37018.1"/>
    <property type="molecule type" value="Genomic_DNA"/>
</dbReference>
<dbReference type="AlphaFoldDB" id="A0A0F9T650"/>
<reference evidence="1" key="1">
    <citation type="journal article" date="2015" name="Nature">
        <title>Complex archaea that bridge the gap between prokaryotes and eukaryotes.</title>
        <authorList>
            <person name="Spang A."/>
            <person name="Saw J.H."/>
            <person name="Jorgensen S.L."/>
            <person name="Zaremba-Niedzwiedzka K."/>
            <person name="Martijn J."/>
            <person name="Lind A.E."/>
            <person name="van Eijk R."/>
            <person name="Schleper C."/>
            <person name="Guy L."/>
            <person name="Ettema T.J."/>
        </authorList>
    </citation>
    <scope>NUCLEOTIDE SEQUENCE</scope>
</reference>
<evidence type="ECO:0000313" key="1">
    <source>
        <dbReference type="EMBL" id="KKN37018.1"/>
    </source>
</evidence>
<gene>
    <name evidence="1" type="ORF">LCGC14_0767780</name>
</gene>
<sequence length="77" mass="8539">MAVKTKERPVVMDLPELLAVCQHHWLIETANGPASKGHCKLCGAIYTFTNSMPMENWRRASAALGRELALLNRIGGY</sequence>
<name>A0A0F9T650_9ZZZZ</name>
<protein>
    <submittedName>
        <fullName evidence="1">Uncharacterized protein</fullName>
    </submittedName>
</protein>